<dbReference type="AlphaFoldDB" id="A0A916JNH6"/>
<organism evidence="4 5">
    <name type="scientific">Parvicella tangerina</name>
    <dbReference type="NCBI Taxonomy" id="2829795"/>
    <lineage>
        <taxon>Bacteria</taxon>
        <taxon>Pseudomonadati</taxon>
        <taxon>Bacteroidota</taxon>
        <taxon>Flavobacteriia</taxon>
        <taxon>Flavobacteriales</taxon>
        <taxon>Parvicellaceae</taxon>
        <taxon>Parvicella</taxon>
    </lineage>
</organism>
<evidence type="ECO:0000313" key="4">
    <source>
        <dbReference type="EMBL" id="CAG5083839.1"/>
    </source>
</evidence>
<dbReference type="Proteomes" id="UP000683507">
    <property type="component" value="Chromosome"/>
</dbReference>
<dbReference type="InterPro" id="IPR026444">
    <property type="entry name" value="Secre_tail"/>
</dbReference>
<evidence type="ECO:0000259" key="3">
    <source>
        <dbReference type="Pfam" id="PF18962"/>
    </source>
</evidence>
<dbReference type="NCBIfam" id="TIGR04183">
    <property type="entry name" value="Por_Secre_tail"/>
    <property type="match status" value="1"/>
</dbReference>
<sequence length="499" mass="54101">MIRFKTILLTLFLALAVNVSAQEKQVAWAQNLGGSDKDEAMCIEPTKDGGLIVAGYSYSNDGLLSANNGWQDGWLVKTNNEGYIEWQKNIGGNGADVIEEVVEVADGYIICGWSSSADNQFIQSKGLEDGFVAKVNTSGELLWKKSFGGKLMDKLFDLEVLDNGNIVAVGYLMSPEVTLNNSTHQGLLDIWVVKLTSSGQLLWQKCFGGSDDDFAYNIQKTDNNNLIIAGSSDSMDGLVGSTAGEWDCWVIKIDAEGQLLWSQKIGYEANEIVNDLVKYNNAYYVIGASNSSSRIDAHGNYDAWIVQLDPSGNIINDYSYGSAEQDLVNSATATPDGIFISGESASNDANDGWLIQIDGNGSILQSQYIGGSDYDILNDISFKDGALYLTGSSHSSDGDMSQNFGSGDALLAKLGTEKTENTSSIQVFPNPSSDQITIVLNKIGIEQVTIYNAMGQVITSIPANNFFQEQLDISSWANGIYTIETLSNNELIRTQFVKI</sequence>
<keyword evidence="1 2" id="KW-0732">Signal</keyword>
<protein>
    <recommendedName>
        <fullName evidence="3">Secretion system C-terminal sorting domain-containing protein</fullName>
    </recommendedName>
</protein>
<evidence type="ECO:0000256" key="2">
    <source>
        <dbReference type="SAM" id="SignalP"/>
    </source>
</evidence>
<accession>A0A916JNH6</accession>
<dbReference type="EMBL" id="OU015584">
    <property type="protein sequence ID" value="CAG5083839.1"/>
    <property type="molecule type" value="Genomic_DNA"/>
</dbReference>
<dbReference type="InterPro" id="IPR011047">
    <property type="entry name" value="Quinoprotein_ADH-like_sf"/>
</dbReference>
<reference evidence="4" key="1">
    <citation type="submission" date="2021-04" db="EMBL/GenBank/DDBJ databases">
        <authorList>
            <person name="Rodrigo-Torres L."/>
            <person name="Arahal R. D."/>
            <person name="Lucena T."/>
        </authorList>
    </citation>
    <scope>NUCLEOTIDE SEQUENCE</scope>
    <source>
        <strain evidence="4">AS29M-1</strain>
    </source>
</reference>
<dbReference type="Pfam" id="PF18962">
    <property type="entry name" value="Por_Secre_tail"/>
    <property type="match status" value="1"/>
</dbReference>
<keyword evidence="5" id="KW-1185">Reference proteome</keyword>
<name>A0A916JNH6_9FLAO</name>
<feature type="chain" id="PRO_5038126393" description="Secretion system C-terminal sorting domain-containing protein" evidence="2">
    <location>
        <begin position="22"/>
        <end position="499"/>
    </location>
</feature>
<evidence type="ECO:0000313" key="5">
    <source>
        <dbReference type="Proteomes" id="UP000683507"/>
    </source>
</evidence>
<dbReference type="SUPFAM" id="SSF50998">
    <property type="entry name" value="Quinoprotein alcohol dehydrogenase-like"/>
    <property type="match status" value="1"/>
</dbReference>
<dbReference type="PANTHER" id="PTHR42754:SF1">
    <property type="entry name" value="LIPOPROTEIN"/>
    <property type="match status" value="1"/>
</dbReference>
<gene>
    <name evidence="4" type="ORF">CRYO30217_02306</name>
</gene>
<feature type="signal peptide" evidence="2">
    <location>
        <begin position="1"/>
        <end position="21"/>
    </location>
</feature>
<dbReference type="RefSeq" id="WP_258542537.1">
    <property type="nucleotide sequence ID" value="NZ_OU015584.1"/>
</dbReference>
<dbReference type="PANTHER" id="PTHR42754">
    <property type="entry name" value="ENDOGLUCANASE"/>
    <property type="match status" value="1"/>
</dbReference>
<feature type="domain" description="Secretion system C-terminal sorting" evidence="3">
    <location>
        <begin position="427"/>
        <end position="490"/>
    </location>
</feature>
<proteinExistence type="predicted"/>
<evidence type="ECO:0000256" key="1">
    <source>
        <dbReference type="ARBA" id="ARBA00022729"/>
    </source>
</evidence>
<dbReference type="KEGG" id="ptan:CRYO30217_02306"/>